<evidence type="ECO:0000313" key="3">
    <source>
        <dbReference type="Proteomes" id="UP001595916"/>
    </source>
</evidence>
<dbReference type="InterPro" id="IPR058240">
    <property type="entry name" value="rSAM_sf"/>
</dbReference>
<dbReference type="SMART" id="SM00729">
    <property type="entry name" value="Elp3"/>
    <property type="match status" value="1"/>
</dbReference>
<dbReference type="SUPFAM" id="SSF102114">
    <property type="entry name" value="Radical SAM enzymes"/>
    <property type="match status" value="1"/>
</dbReference>
<dbReference type="InterPro" id="IPR023404">
    <property type="entry name" value="rSAM_horseshoe"/>
</dbReference>
<protein>
    <submittedName>
        <fullName evidence="2">TIGR03960 family B12-binding radical SAM protein</fullName>
    </submittedName>
</protein>
<dbReference type="Proteomes" id="UP001595916">
    <property type="component" value="Unassembled WGS sequence"/>
</dbReference>
<reference evidence="3" key="1">
    <citation type="journal article" date="2019" name="Int. J. Syst. Evol. Microbiol.">
        <title>The Global Catalogue of Microorganisms (GCM) 10K type strain sequencing project: providing services to taxonomists for standard genome sequencing and annotation.</title>
        <authorList>
            <consortium name="The Broad Institute Genomics Platform"/>
            <consortium name="The Broad Institute Genome Sequencing Center for Infectious Disease"/>
            <person name="Wu L."/>
            <person name="Ma J."/>
        </authorList>
    </citation>
    <scope>NUCLEOTIDE SEQUENCE [LARGE SCALE GENOMIC DNA]</scope>
    <source>
        <strain evidence="3">CCUG 46385</strain>
    </source>
</reference>
<proteinExistence type="predicted"/>
<dbReference type="Gene3D" id="3.80.30.20">
    <property type="entry name" value="tm_1862 like domain"/>
    <property type="match status" value="1"/>
</dbReference>
<dbReference type="PANTHER" id="PTHR42731">
    <property type="entry name" value="SLL1084 PROTEIN"/>
    <property type="match status" value="1"/>
</dbReference>
<feature type="domain" description="Radical SAM core" evidence="1">
    <location>
        <begin position="274"/>
        <end position="511"/>
    </location>
</feature>
<dbReference type="InterPro" id="IPR007197">
    <property type="entry name" value="rSAM"/>
</dbReference>
<gene>
    <name evidence="2" type="ORF">ACFO4R_04630</name>
</gene>
<dbReference type="InterPro" id="IPR045784">
    <property type="entry name" value="Radical_SAM_N2"/>
</dbReference>
<evidence type="ECO:0000259" key="1">
    <source>
        <dbReference type="PROSITE" id="PS51918"/>
    </source>
</evidence>
<dbReference type="SFLD" id="SFLDS00029">
    <property type="entry name" value="Radical_SAM"/>
    <property type="match status" value="1"/>
</dbReference>
<organism evidence="2 3">
    <name type="scientific">Filifactor villosus</name>
    <dbReference type="NCBI Taxonomy" id="29374"/>
    <lineage>
        <taxon>Bacteria</taxon>
        <taxon>Bacillati</taxon>
        <taxon>Bacillota</taxon>
        <taxon>Clostridia</taxon>
        <taxon>Peptostreptococcales</taxon>
        <taxon>Filifactoraceae</taxon>
        <taxon>Filifactor</taxon>
    </lineage>
</organism>
<comment type="caution">
    <text evidence="2">The sequence shown here is derived from an EMBL/GenBank/DDBJ whole genome shotgun (WGS) entry which is preliminary data.</text>
</comment>
<dbReference type="InterPro" id="IPR023862">
    <property type="entry name" value="CHP03960_rSAM"/>
</dbReference>
<dbReference type="NCBIfam" id="TIGR03960">
    <property type="entry name" value="rSAM_fuse_unch"/>
    <property type="match status" value="1"/>
</dbReference>
<sequence>MFLNETKKNTGDNQLGGLLRLEQLYRVLRKVEKPARYVGNEINQVIKELKDVKIRFAFAFPDLYEIGMSHLGMHILYGVLNNEPDIWCERVFAVADDMEKQMKENNIPLFSLESKTPVRDFDFVGFTLQYEMSYSNILNMLSMAGIPLLSEERGEDEPLVIMGGPCSYNAEPLADIADIISIGEGEESLLEIMTLYKEHRSSGTYSKKRFLEDVGRRVEGSYIPSLYRVTYHEDMTIKEISPTVEGLPQKIKKRIIRDMNKVYFPTKTLVPNIDVVHERVMVELFRGCTRGCRFCQAGMIYRPIRERSPEKVKKLIDEVHESTGYEEISLTSLSSSDYSKLEPLIETLVQEYVPKNTGVSLPSLRLDNFSLETANLVQKVRKSGLTFAPEAGSQRLRDVINKGITKEDLISTMRTIFSNGWHSVKLYFMIGLPTETYEDLDGIADLAYTVIDIYREVNKNKFNKKFNVTVSVSNFVPKPFTPFQWFGQNSQETFNEKHRYLKEKLRNRNIKFQYHTTDISYLEAIFAKGDRRLGKVLIKAHEKGCKFDSWDEHFLFERWMEAFAESDVDPSFYIRDDIPYEEILPWDHIDCGASKSFLIRENERAKKAILTADCRVSCNACGINLDIARGLC</sequence>
<dbReference type="Pfam" id="PF04055">
    <property type="entry name" value="Radical_SAM"/>
    <property type="match status" value="1"/>
</dbReference>
<evidence type="ECO:0000313" key="2">
    <source>
        <dbReference type="EMBL" id="MFC4804362.1"/>
    </source>
</evidence>
<dbReference type="SFLD" id="SFLDG01082">
    <property type="entry name" value="B12-binding_domain_containing"/>
    <property type="match status" value="1"/>
</dbReference>
<accession>A0ABV9QK16</accession>
<dbReference type="EMBL" id="JBHSHL010000014">
    <property type="protein sequence ID" value="MFC4804362.1"/>
    <property type="molecule type" value="Genomic_DNA"/>
</dbReference>
<dbReference type="RefSeq" id="WP_379787869.1">
    <property type="nucleotide sequence ID" value="NZ_JBHSHL010000014.1"/>
</dbReference>
<name>A0ABV9QK16_9FIRM</name>
<dbReference type="PROSITE" id="PS51918">
    <property type="entry name" value="RADICAL_SAM"/>
    <property type="match status" value="1"/>
</dbReference>
<dbReference type="InterPro" id="IPR006638">
    <property type="entry name" value="Elp3/MiaA/NifB-like_rSAM"/>
</dbReference>
<dbReference type="Pfam" id="PF19864">
    <property type="entry name" value="Radical_SAM_N2"/>
    <property type="match status" value="1"/>
</dbReference>
<dbReference type="PANTHER" id="PTHR42731:SF1">
    <property type="entry name" value="RADICAL SAM DOMAIN PROTEIN"/>
    <property type="match status" value="1"/>
</dbReference>
<dbReference type="CDD" id="cd01335">
    <property type="entry name" value="Radical_SAM"/>
    <property type="match status" value="1"/>
</dbReference>
<keyword evidence="3" id="KW-1185">Reference proteome</keyword>